<proteinExistence type="predicted"/>
<reference evidence="5" key="4">
    <citation type="submission" date="2025-09" db="UniProtKB">
        <authorList>
            <consortium name="Ensembl"/>
        </authorList>
    </citation>
    <scope>IDENTIFICATION</scope>
</reference>
<dbReference type="InParanoid" id="A0A3B1J4V2"/>
<evidence type="ECO:0000313" key="5">
    <source>
        <dbReference type="Ensembl" id="ENSAMXP00000036931.1"/>
    </source>
</evidence>
<dbReference type="Proteomes" id="UP000018467">
    <property type="component" value="Unassembled WGS sequence"/>
</dbReference>
<dbReference type="PANTHER" id="PTHR36191">
    <property type="entry name" value="ENDO/EXONUCLEASE/PHOSPHATASE DOMAIN-CONTAINING PROTEIN-RELATED"/>
    <property type="match status" value="1"/>
</dbReference>
<reference evidence="5" key="3">
    <citation type="submission" date="2025-08" db="UniProtKB">
        <authorList>
            <consortium name="Ensembl"/>
        </authorList>
    </citation>
    <scope>IDENTIFICATION</scope>
</reference>
<evidence type="ECO:0000313" key="6">
    <source>
        <dbReference type="Proteomes" id="UP000018467"/>
    </source>
</evidence>
<reference evidence="6" key="2">
    <citation type="journal article" date="2014" name="Nat. Commun.">
        <title>The cavefish genome reveals candidate genes for eye loss.</title>
        <authorList>
            <person name="McGaugh S.E."/>
            <person name="Gross J.B."/>
            <person name="Aken B."/>
            <person name="Blin M."/>
            <person name="Borowsky R."/>
            <person name="Chalopin D."/>
            <person name="Hinaux H."/>
            <person name="Jeffery W.R."/>
            <person name="Keene A."/>
            <person name="Ma L."/>
            <person name="Minx P."/>
            <person name="Murphy D."/>
            <person name="O'Quin K.E."/>
            <person name="Retaux S."/>
            <person name="Rohner N."/>
            <person name="Searle S.M."/>
            <person name="Stahl B.A."/>
            <person name="Tabin C."/>
            <person name="Volff J.N."/>
            <person name="Yoshizawa M."/>
            <person name="Warren W.C."/>
        </authorList>
    </citation>
    <scope>NUCLEOTIDE SEQUENCE [LARGE SCALE GENOMIC DNA]</scope>
    <source>
        <strain evidence="6">female</strain>
    </source>
</reference>
<dbReference type="STRING" id="7994.ENSAMXP00000036931"/>
<dbReference type="AlphaFoldDB" id="A0A3B1J4V2"/>
<dbReference type="PANTHER" id="PTHR36191:SF4">
    <property type="entry name" value="VWFD DOMAIN-CONTAINING PROTEIN"/>
    <property type="match status" value="1"/>
</dbReference>
<protein>
    <recommendedName>
        <fullName evidence="4">UMOD/GP2/OIT3-like D8C domain-containing protein</fullName>
    </recommendedName>
</protein>
<dbReference type="Ensembl" id="ENSAMXT00000053223.1">
    <property type="protein sequence ID" value="ENSAMXP00000036931.1"/>
    <property type="gene ID" value="ENSAMXG00000042424.1"/>
</dbReference>
<evidence type="ECO:0000256" key="3">
    <source>
        <dbReference type="SAM" id="SignalP"/>
    </source>
</evidence>
<dbReference type="InterPro" id="IPR057774">
    <property type="entry name" value="D8C_UMOD/GP2/OIT3-like"/>
</dbReference>
<evidence type="ECO:0000256" key="2">
    <source>
        <dbReference type="ARBA" id="ARBA00023157"/>
    </source>
</evidence>
<dbReference type="Pfam" id="PF23283">
    <property type="entry name" value="D8C_UMOD"/>
    <property type="match status" value="1"/>
</dbReference>
<keyword evidence="6" id="KW-1185">Reference proteome</keyword>
<feature type="domain" description="UMOD/GP2/OIT3-like D8C" evidence="4">
    <location>
        <begin position="53"/>
        <end position="139"/>
    </location>
</feature>
<keyword evidence="1 3" id="KW-0732">Signal</keyword>
<sequence>MLGGVLLINLLLSLKSATSDPCFSYTTLDQPWRATNGSQMSICDDNFNWNGWYRLLYNGMNIRMPESCINYNRCGTFATFWLNGSHPQISDGIITRQACGSWTSGCCQYSVSIQVKACPQNYYVYKFVSPNVCFAGYCAGTQIHSKILSPHV</sequence>
<keyword evidence="2" id="KW-1015">Disulfide bond</keyword>
<dbReference type="Bgee" id="ENSAMXG00000042424">
    <property type="expression patterns" value="Expressed in mesonephros and 1 other cell type or tissue"/>
</dbReference>
<name>A0A3B1J4V2_ASTMX</name>
<accession>A0A3B1J4V2</accession>
<evidence type="ECO:0000259" key="4">
    <source>
        <dbReference type="Pfam" id="PF23283"/>
    </source>
</evidence>
<reference evidence="6" key="1">
    <citation type="submission" date="2013-03" db="EMBL/GenBank/DDBJ databases">
        <authorList>
            <person name="Jeffery W."/>
            <person name="Warren W."/>
            <person name="Wilson R.K."/>
        </authorList>
    </citation>
    <scope>NUCLEOTIDE SEQUENCE</scope>
    <source>
        <strain evidence="6">female</strain>
    </source>
</reference>
<feature type="chain" id="PRO_5046843154" description="UMOD/GP2/OIT3-like D8C domain-containing protein" evidence="3">
    <location>
        <begin position="20"/>
        <end position="152"/>
    </location>
</feature>
<feature type="signal peptide" evidence="3">
    <location>
        <begin position="1"/>
        <end position="19"/>
    </location>
</feature>
<organism evidence="5 6">
    <name type="scientific">Astyanax mexicanus</name>
    <name type="common">Blind cave fish</name>
    <name type="synonym">Astyanax fasciatus mexicanus</name>
    <dbReference type="NCBI Taxonomy" id="7994"/>
    <lineage>
        <taxon>Eukaryota</taxon>
        <taxon>Metazoa</taxon>
        <taxon>Chordata</taxon>
        <taxon>Craniata</taxon>
        <taxon>Vertebrata</taxon>
        <taxon>Euteleostomi</taxon>
        <taxon>Actinopterygii</taxon>
        <taxon>Neopterygii</taxon>
        <taxon>Teleostei</taxon>
        <taxon>Ostariophysi</taxon>
        <taxon>Characiformes</taxon>
        <taxon>Characoidei</taxon>
        <taxon>Acestrorhamphidae</taxon>
        <taxon>Acestrorhamphinae</taxon>
        <taxon>Astyanax</taxon>
    </lineage>
</organism>
<dbReference type="GeneTree" id="ENSGT00940000156038"/>
<evidence type="ECO:0000256" key="1">
    <source>
        <dbReference type="ARBA" id="ARBA00022729"/>
    </source>
</evidence>